<reference evidence="3 4" key="1">
    <citation type="submission" date="2018-07" db="EMBL/GenBank/DDBJ databases">
        <title>Genome analysis of Runella aurantiaca.</title>
        <authorList>
            <person name="Yang X."/>
        </authorList>
    </citation>
    <scope>NUCLEOTIDE SEQUENCE [LARGE SCALE GENOMIC DNA]</scope>
    <source>
        <strain evidence="3 4">YX9</strain>
    </source>
</reference>
<evidence type="ECO:0000256" key="2">
    <source>
        <dbReference type="SAM" id="SignalP"/>
    </source>
</evidence>
<organism evidence="3 4">
    <name type="scientific">Runella aurantiaca</name>
    <dbReference type="NCBI Taxonomy" id="2282308"/>
    <lineage>
        <taxon>Bacteria</taxon>
        <taxon>Pseudomonadati</taxon>
        <taxon>Bacteroidota</taxon>
        <taxon>Cytophagia</taxon>
        <taxon>Cytophagales</taxon>
        <taxon>Spirosomataceae</taxon>
        <taxon>Runella</taxon>
    </lineage>
</organism>
<dbReference type="PANTHER" id="PTHR33886:SF8">
    <property type="entry name" value="UNSATURATED RHAMNOGALACTURONAN HYDROLASE (EUROFUNG)"/>
    <property type="match status" value="1"/>
</dbReference>
<sequence length="458" mass="50824">MKTLLSSQKLSAIGVVLCLTTPLFAQRNVTNANDSNTPLHLLQPDYPVPYGIVKTEEVKRVLDRIHGYLNNVTPAAFVNAKTGEVLTDLSKIDENTALQKGDYRLVSYEWGVTYGGMLLASQVTGDNRYKEYTDKRLAFIANAAPYFKKTTEENADWGTKGPLRGLLTPHALDDCGAMCAAMIKATREGNKSNLRPLIDNHINYIMTKEHRLKDGTLARNRPQPNTLWLDDMFMGVPALAQMGKLTGDKKYYDEAAKQILQFAGRMFNKEKGVYMHGWVEGMTEHPQFHWARANGWAILTKVEVLDVLPENHPSRPAILALLKAHTKGLASYQSGSGFWHQLLNKEDSYLETSATAIYTYAIAHAINKGWIDGLAYAPMTLLGWNAVATKVNEKGQVEGTCVGTGMGFDPAFYYHRPISPFAAHGYGPVILAGAEVISLLKNKQFEINDSSVQLLQKK</sequence>
<evidence type="ECO:0000256" key="1">
    <source>
        <dbReference type="ARBA" id="ARBA00022801"/>
    </source>
</evidence>
<feature type="signal peptide" evidence="2">
    <location>
        <begin position="1"/>
        <end position="25"/>
    </location>
</feature>
<dbReference type="GO" id="GO:0005975">
    <property type="term" value="P:carbohydrate metabolic process"/>
    <property type="evidence" value="ECO:0007669"/>
    <property type="project" value="InterPro"/>
</dbReference>
<dbReference type="GO" id="GO:0016787">
    <property type="term" value="F:hydrolase activity"/>
    <property type="evidence" value="ECO:0007669"/>
    <property type="project" value="UniProtKB-KW"/>
</dbReference>
<keyword evidence="1 3" id="KW-0378">Hydrolase</keyword>
<gene>
    <name evidence="3" type="ORF">DVG78_19755</name>
</gene>
<dbReference type="InterPro" id="IPR008928">
    <property type="entry name" value="6-hairpin_glycosidase_sf"/>
</dbReference>
<evidence type="ECO:0000313" key="3">
    <source>
        <dbReference type="EMBL" id="RDB04226.1"/>
    </source>
</evidence>
<feature type="chain" id="PRO_5016760370" evidence="2">
    <location>
        <begin position="26"/>
        <end position="458"/>
    </location>
</feature>
<keyword evidence="2" id="KW-0732">Signal</keyword>
<name>A0A369IC43_9BACT</name>
<dbReference type="EMBL" id="QPIW01000018">
    <property type="protein sequence ID" value="RDB04226.1"/>
    <property type="molecule type" value="Genomic_DNA"/>
</dbReference>
<protein>
    <submittedName>
        <fullName evidence="3">Glycoside hydrolase family 88 protein</fullName>
    </submittedName>
</protein>
<dbReference type="Proteomes" id="UP000253141">
    <property type="component" value="Unassembled WGS sequence"/>
</dbReference>
<dbReference type="InterPro" id="IPR012341">
    <property type="entry name" value="6hp_glycosidase-like_sf"/>
</dbReference>
<accession>A0A369IC43</accession>
<dbReference type="RefSeq" id="WP_114462769.1">
    <property type="nucleotide sequence ID" value="NZ_QPIW01000018.1"/>
</dbReference>
<keyword evidence="4" id="KW-1185">Reference proteome</keyword>
<comment type="caution">
    <text evidence="3">The sequence shown here is derived from an EMBL/GenBank/DDBJ whole genome shotgun (WGS) entry which is preliminary data.</text>
</comment>
<dbReference type="InterPro" id="IPR052043">
    <property type="entry name" value="PolySaccharide_Degr_Enz"/>
</dbReference>
<dbReference type="Pfam" id="PF07470">
    <property type="entry name" value="Glyco_hydro_88"/>
    <property type="match status" value="1"/>
</dbReference>
<dbReference type="Gene3D" id="1.50.10.10">
    <property type="match status" value="1"/>
</dbReference>
<dbReference type="InterPro" id="IPR010905">
    <property type="entry name" value="Glyco_hydro_88"/>
</dbReference>
<proteinExistence type="predicted"/>
<dbReference type="PANTHER" id="PTHR33886">
    <property type="entry name" value="UNSATURATED RHAMNOGALACTURONAN HYDROLASE (EUROFUNG)"/>
    <property type="match status" value="1"/>
</dbReference>
<evidence type="ECO:0000313" key="4">
    <source>
        <dbReference type="Proteomes" id="UP000253141"/>
    </source>
</evidence>
<dbReference type="AlphaFoldDB" id="A0A369IC43"/>
<dbReference type="OrthoDB" id="9807186at2"/>
<dbReference type="SUPFAM" id="SSF48208">
    <property type="entry name" value="Six-hairpin glycosidases"/>
    <property type="match status" value="1"/>
</dbReference>